<feature type="domain" description="Major facilitator superfamily (MFS) profile" evidence="6">
    <location>
        <begin position="65"/>
        <end position="488"/>
    </location>
</feature>
<dbReference type="InterPro" id="IPR036259">
    <property type="entry name" value="MFS_trans_sf"/>
</dbReference>
<feature type="transmembrane region" description="Helical" evidence="5">
    <location>
        <begin position="435"/>
        <end position="452"/>
    </location>
</feature>
<reference evidence="7" key="1">
    <citation type="submission" date="2021-06" db="EMBL/GenBank/DDBJ databases">
        <authorList>
            <person name="Kallberg Y."/>
            <person name="Tangrot J."/>
            <person name="Rosling A."/>
        </authorList>
    </citation>
    <scope>NUCLEOTIDE SEQUENCE</scope>
    <source>
        <strain evidence="7">MA453B</strain>
    </source>
</reference>
<accession>A0A9N9GGW9</accession>
<dbReference type="PROSITE" id="PS50850">
    <property type="entry name" value="MFS"/>
    <property type="match status" value="1"/>
</dbReference>
<dbReference type="SUPFAM" id="SSF103473">
    <property type="entry name" value="MFS general substrate transporter"/>
    <property type="match status" value="1"/>
</dbReference>
<name>A0A9N9GGW9_9GLOM</name>
<evidence type="ECO:0000256" key="3">
    <source>
        <dbReference type="ARBA" id="ARBA00022989"/>
    </source>
</evidence>
<dbReference type="Gene3D" id="1.20.1720.10">
    <property type="entry name" value="Multidrug resistance protein D"/>
    <property type="match status" value="1"/>
</dbReference>
<feature type="transmembrane region" description="Helical" evidence="5">
    <location>
        <begin position="398"/>
        <end position="423"/>
    </location>
</feature>
<dbReference type="GO" id="GO:0022857">
    <property type="term" value="F:transmembrane transporter activity"/>
    <property type="evidence" value="ECO:0007669"/>
    <property type="project" value="InterPro"/>
</dbReference>
<keyword evidence="3 5" id="KW-1133">Transmembrane helix</keyword>
<dbReference type="GO" id="GO:0005886">
    <property type="term" value="C:plasma membrane"/>
    <property type="evidence" value="ECO:0007669"/>
    <property type="project" value="TreeGrafter"/>
</dbReference>
<feature type="transmembrane region" description="Helical" evidence="5">
    <location>
        <begin position="151"/>
        <end position="174"/>
    </location>
</feature>
<dbReference type="AlphaFoldDB" id="A0A9N9GGW9"/>
<dbReference type="Pfam" id="PF07690">
    <property type="entry name" value="MFS_1"/>
    <property type="match status" value="1"/>
</dbReference>
<feature type="transmembrane region" description="Helical" evidence="5">
    <location>
        <begin position="374"/>
        <end position="392"/>
    </location>
</feature>
<feature type="transmembrane region" description="Helical" evidence="5">
    <location>
        <begin position="286"/>
        <end position="308"/>
    </location>
</feature>
<keyword evidence="4 5" id="KW-0472">Membrane</keyword>
<evidence type="ECO:0000256" key="2">
    <source>
        <dbReference type="ARBA" id="ARBA00022692"/>
    </source>
</evidence>
<protein>
    <submittedName>
        <fullName evidence="7">15859_t:CDS:1</fullName>
    </submittedName>
</protein>
<proteinExistence type="predicted"/>
<sequence length="503" mass="56233">MEKISYNINSTTTVISSQHFIREDHNSQNDEKISSLEQGFGPVNFDSEKKIETEPNYKEKCEVHPQSMTAISDSNESYATVTNDDPKNWPSTKKWWILFVVIVSGMLSPIASTILYPAIITLRQELNTTEIVVNSLVWAAYSDEFATRRKVYLASIMLFIVSTTICAVSRTIWLLLIMRAIQACGSSAVLSIGAGIISDIYISTERGHAYGLFYLAYWIGPFLGPMCGGYLTEYFGWRWMFWFLAIYGGIVFLIILFFLPETSRTVSSPTSTSPAIRFNPFAPLKLLRYPNVTLVIIYVSIISSIIQLQYISVPRNFSQRYNLSSSTIGLLFIAPAAGCAFGSLLSGKYSDFILRKKKAENGDFSYPEMRIQSVWGGAFLVPSSYLAYGWLLENNFNVIVLMILWFLGSLGTLVVFNSMSIYLVDACPTRSASAIALNNCIRFIVAGTVAILEPLMEDALGTGGMFTFMVSLGVISTFFVVAVYFKGKEWRENMTSNLEVGKF</sequence>
<keyword evidence="2 5" id="KW-0812">Transmembrane</keyword>
<gene>
    <name evidence="7" type="ORF">DERYTH_LOCUS8065</name>
</gene>
<dbReference type="PANTHER" id="PTHR23502:SF5">
    <property type="entry name" value="QUINIDINE RESISTANCE PROTEIN 3"/>
    <property type="match status" value="1"/>
</dbReference>
<dbReference type="InterPro" id="IPR020846">
    <property type="entry name" value="MFS_dom"/>
</dbReference>
<comment type="subcellular location">
    <subcellularLocation>
        <location evidence="1">Membrane</location>
        <topology evidence="1">Multi-pass membrane protein</topology>
    </subcellularLocation>
</comment>
<evidence type="ECO:0000256" key="1">
    <source>
        <dbReference type="ARBA" id="ARBA00004141"/>
    </source>
</evidence>
<feature type="transmembrane region" description="Helical" evidence="5">
    <location>
        <begin position="328"/>
        <end position="347"/>
    </location>
</feature>
<comment type="caution">
    <text evidence="7">The sequence shown here is derived from an EMBL/GenBank/DDBJ whole genome shotgun (WGS) entry which is preliminary data.</text>
</comment>
<dbReference type="PANTHER" id="PTHR23502">
    <property type="entry name" value="MAJOR FACILITATOR SUPERFAMILY"/>
    <property type="match status" value="1"/>
</dbReference>
<dbReference type="EMBL" id="CAJVPY010004077">
    <property type="protein sequence ID" value="CAG8609596.1"/>
    <property type="molecule type" value="Genomic_DNA"/>
</dbReference>
<organism evidence="7 8">
    <name type="scientific">Dentiscutata erythropus</name>
    <dbReference type="NCBI Taxonomy" id="1348616"/>
    <lineage>
        <taxon>Eukaryota</taxon>
        <taxon>Fungi</taxon>
        <taxon>Fungi incertae sedis</taxon>
        <taxon>Mucoromycota</taxon>
        <taxon>Glomeromycotina</taxon>
        <taxon>Glomeromycetes</taxon>
        <taxon>Diversisporales</taxon>
        <taxon>Gigasporaceae</taxon>
        <taxon>Dentiscutata</taxon>
    </lineage>
</organism>
<evidence type="ECO:0000313" key="8">
    <source>
        <dbReference type="Proteomes" id="UP000789405"/>
    </source>
</evidence>
<dbReference type="OrthoDB" id="440553at2759"/>
<dbReference type="InterPro" id="IPR011701">
    <property type="entry name" value="MFS"/>
</dbReference>
<evidence type="ECO:0000259" key="6">
    <source>
        <dbReference type="PROSITE" id="PS50850"/>
    </source>
</evidence>
<evidence type="ECO:0000256" key="4">
    <source>
        <dbReference type="ARBA" id="ARBA00023136"/>
    </source>
</evidence>
<dbReference type="Proteomes" id="UP000789405">
    <property type="component" value="Unassembled WGS sequence"/>
</dbReference>
<keyword evidence="8" id="KW-1185">Reference proteome</keyword>
<evidence type="ECO:0000256" key="5">
    <source>
        <dbReference type="SAM" id="Phobius"/>
    </source>
</evidence>
<evidence type="ECO:0000313" key="7">
    <source>
        <dbReference type="EMBL" id="CAG8609596.1"/>
    </source>
</evidence>
<feature type="transmembrane region" description="Helical" evidence="5">
    <location>
        <begin position="95"/>
        <end position="116"/>
    </location>
</feature>
<feature type="transmembrane region" description="Helical" evidence="5">
    <location>
        <begin position="237"/>
        <end position="259"/>
    </location>
</feature>
<feature type="transmembrane region" description="Helical" evidence="5">
    <location>
        <begin position="464"/>
        <end position="485"/>
    </location>
</feature>
<feature type="transmembrane region" description="Helical" evidence="5">
    <location>
        <begin position="209"/>
        <end position="231"/>
    </location>
</feature>